<keyword evidence="11" id="KW-1185">Reference proteome</keyword>
<dbReference type="GO" id="GO:0046872">
    <property type="term" value="F:metal ion binding"/>
    <property type="evidence" value="ECO:0007669"/>
    <property type="project" value="UniProtKB-KW"/>
</dbReference>
<keyword evidence="6" id="KW-0378">Hydrolase</keyword>
<dbReference type="Gene3D" id="1.20.58.80">
    <property type="entry name" value="Phosphotransferase system, lactose/cellobiose-type IIA subunit"/>
    <property type="match status" value="1"/>
</dbReference>
<evidence type="ECO:0000313" key="10">
    <source>
        <dbReference type="Ensembl" id="ENSSLUP00000037940.1"/>
    </source>
</evidence>
<dbReference type="SUPFAM" id="SSF102712">
    <property type="entry name" value="JAB1/MPN domain"/>
    <property type="match status" value="1"/>
</dbReference>
<accession>A0A8D0D4G6</accession>
<keyword evidence="3" id="KW-0645">Protease</keyword>
<dbReference type="Pfam" id="PF01398">
    <property type="entry name" value="JAB"/>
    <property type="match status" value="1"/>
</dbReference>
<evidence type="ECO:0000256" key="7">
    <source>
        <dbReference type="ARBA" id="ARBA00022833"/>
    </source>
</evidence>
<evidence type="ECO:0000256" key="6">
    <source>
        <dbReference type="ARBA" id="ARBA00022801"/>
    </source>
</evidence>
<dbReference type="SUPFAM" id="SSF140856">
    <property type="entry name" value="USP8 N-terminal domain-like"/>
    <property type="match status" value="1"/>
</dbReference>
<comment type="cofactor">
    <cofactor evidence="1">
        <name>Zn(2+)</name>
        <dbReference type="ChEBI" id="CHEBI:29105"/>
    </cofactor>
</comment>
<evidence type="ECO:0000313" key="11">
    <source>
        <dbReference type="Proteomes" id="UP000694568"/>
    </source>
</evidence>
<evidence type="ECO:0000256" key="2">
    <source>
        <dbReference type="ARBA" id="ARBA00010981"/>
    </source>
</evidence>
<dbReference type="FunFam" id="3.40.140.10:FF:000010">
    <property type="entry name" value="AMSH-like protease isoform X1"/>
    <property type="match status" value="1"/>
</dbReference>
<keyword evidence="7" id="KW-0862">Zinc</keyword>
<reference evidence="10" key="1">
    <citation type="submission" date="2025-08" db="UniProtKB">
        <authorList>
            <consortium name="Ensembl"/>
        </authorList>
    </citation>
    <scope>IDENTIFICATION</scope>
</reference>
<dbReference type="PROSITE" id="PS50249">
    <property type="entry name" value="MPN"/>
    <property type="match status" value="1"/>
</dbReference>
<gene>
    <name evidence="10" type="primary">stambpl1</name>
</gene>
<dbReference type="Pfam" id="PF08969">
    <property type="entry name" value="USP8_dimer"/>
    <property type="match status" value="1"/>
</dbReference>
<dbReference type="SMART" id="SM00232">
    <property type="entry name" value="JAB_MPN"/>
    <property type="match status" value="1"/>
</dbReference>
<dbReference type="GO" id="GO:0016020">
    <property type="term" value="C:membrane"/>
    <property type="evidence" value="ECO:0007669"/>
    <property type="project" value="TreeGrafter"/>
</dbReference>
<evidence type="ECO:0000259" key="9">
    <source>
        <dbReference type="PROSITE" id="PS50249"/>
    </source>
</evidence>
<dbReference type="InterPro" id="IPR037518">
    <property type="entry name" value="MPN"/>
</dbReference>
<keyword evidence="4" id="KW-0479">Metal-binding</keyword>
<dbReference type="InterPro" id="IPR000555">
    <property type="entry name" value="JAMM/MPN+_dom"/>
</dbReference>
<dbReference type="Ensembl" id="ENSSLUT00000039099.1">
    <property type="protein sequence ID" value="ENSSLUP00000037940.1"/>
    <property type="gene ID" value="ENSSLUG00000016613.1"/>
</dbReference>
<reference evidence="10" key="2">
    <citation type="submission" date="2025-09" db="UniProtKB">
        <authorList>
            <consortium name="Ensembl"/>
        </authorList>
    </citation>
    <scope>IDENTIFICATION</scope>
</reference>
<dbReference type="GO" id="GO:0005768">
    <property type="term" value="C:endosome"/>
    <property type="evidence" value="ECO:0007669"/>
    <property type="project" value="TreeGrafter"/>
</dbReference>
<dbReference type="GO" id="GO:0140492">
    <property type="term" value="F:metal-dependent deubiquitinase activity"/>
    <property type="evidence" value="ECO:0007669"/>
    <property type="project" value="InterPro"/>
</dbReference>
<dbReference type="GO" id="GO:0061578">
    <property type="term" value="F:K63-linked deubiquitinase activity"/>
    <property type="evidence" value="ECO:0007669"/>
    <property type="project" value="InterPro"/>
</dbReference>
<evidence type="ECO:0000256" key="1">
    <source>
        <dbReference type="ARBA" id="ARBA00001947"/>
    </source>
</evidence>
<name>A0A8D0D4G6_SANLU</name>
<dbReference type="CDD" id="cd08066">
    <property type="entry name" value="MPN_AMSH_like"/>
    <property type="match status" value="1"/>
</dbReference>
<organism evidence="10 11">
    <name type="scientific">Sander lucioperca</name>
    <name type="common">Pike-perch</name>
    <name type="synonym">Perca lucioperca</name>
    <dbReference type="NCBI Taxonomy" id="283035"/>
    <lineage>
        <taxon>Eukaryota</taxon>
        <taxon>Metazoa</taxon>
        <taxon>Chordata</taxon>
        <taxon>Craniata</taxon>
        <taxon>Vertebrata</taxon>
        <taxon>Euteleostomi</taxon>
        <taxon>Actinopterygii</taxon>
        <taxon>Neopterygii</taxon>
        <taxon>Teleostei</taxon>
        <taxon>Neoteleostei</taxon>
        <taxon>Acanthomorphata</taxon>
        <taxon>Eupercaria</taxon>
        <taxon>Perciformes</taxon>
        <taxon>Percoidei</taxon>
        <taxon>Percidae</taxon>
        <taxon>Luciopercinae</taxon>
        <taxon>Sander</taxon>
    </lineage>
</organism>
<sequence length="414" mass="47301">MKCYHICILHKSLHTHYSLKYLPNSSLNTHQYNKRLLTDPDYTDVSLPAAERVRALGKMGCSVEISEDVALRRYLRSGVEMERMAAVYHEEGSLENAYVLYTKFITLFVEKLPAHRDYQQCSVSEKQLIMKKLQEVAFPRKDELKKRLQEKYSREHSQYLRAQSLPKKRGLLLEEERQRVAALRRLQIQSQQFQYFEDQLRRQELANRRAGEAEPKVTLGTTVTLINIRRYGPRGQPAATLAGVHSENTVEGLRRVVIPRDLTYRFLLLADSNTARGIETCGVLCGRLAHDQLMLTHVVIPKQSAGPDFCDMENVEELFSFQDQQNLLTLGWIHTHPTQTAFLSSVDLHTHCSYQLMLPEAIAIVCAPKHNDTGVFRLTGPGMSEVSGCRLKGFHPHSKEPPLFSVSTFLLPSL</sequence>
<protein>
    <submittedName>
        <fullName evidence="10">STAM binding protein like 1</fullName>
    </submittedName>
</protein>
<dbReference type="Proteomes" id="UP000694568">
    <property type="component" value="Unplaced"/>
</dbReference>
<proteinExistence type="inferred from homology"/>
<dbReference type="InterPro" id="IPR015063">
    <property type="entry name" value="USP8_dimer"/>
</dbReference>
<dbReference type="AlphaFoldDB" id="A0A8D0D4G6"/>
<dbReference type="PANTHER" id="PTHR12947">
    <property type="entry name" value="AMSH-LIKE PROTEASE"/>
    <property type="match status" value="1"/>
</dbReference>
<keyword evidence="8" id="KW-0482">Metalloprotease</keyword>
<evidence type="ECO:0000256" key="8">
    <source>
        <dbReference type="ARBA" id="ARBA00023049"/>
    </source>
</evidence>
<keyword evidence="5" id="KW-0833">Ubl conjugation pathway</keyword>
<comment type="similarity">
    <text evidence="2">Belongs to the peptidase M67C family.</text>
</comment>
<dbReference type="PANTHER" id="PTHR12947:SF7">
    <property type="entry name" value="AMSH-LIKE PROTEASE"/>
    <property type="match status" value="1"/>
</dbReference>
<dbReference type="GeneTree" id="ENSGT00940000153710"/>
<dbReference type="InterPro" id="IPR044098">
    <property type="entry name" value="STAMBP/STALP-like_MPN"/>
</dbReference>
<feature type="domain" description="MPN" evidence="9">
    <location>
        <begin position="256"/>
        <end position="384"/>
    </location>
</feature>
<dbReference type="GO" id="GO:0006508">
    <property type="term" value="P:proteolysis"/>
    <property type="evidence" value="ECO:0007669"/>
    <property type="project" value="UniProtKB-KW"/>
</dbReference>
<evidence type="ECO:0000256" key="3">
    <source>
        <dbReference type="ARBA" id="ARBA00022670"/>
    </source>
</evidence>
<evidence type="ECO:0000256" key="4">
    <source>
        <dbReference type="ARBA" id="ARBA00022723"/>
    </source>
</evidence>
<dbReference type="GO" id="GO:0070536">
    <property type="term" value="P:protein K63-linked deubiquitination"/>
    <property type="evidence" value="ECO:0007669"/>
    <property type="project" value="InterPro"/>
</dbReference>
<evidence type="ECO:0000256" key="5">
    <source>
        <dbReference type="ARBA" id="ARBA00022786"/>
    </source>
</evidence>
<dbReference type="Gene3D" id="3.40.140.10">
    <property type="entry name" value="Cytidine Deaminase, domain 2"/>
    <property type="match status" value="1"/>
</dbReference>